<proteinExistence type="predicted"/>
<dbReference type="AlphaFoldDB" id="A0A517QWX9"/>
<accession>A0A517QWX9</accession>
<keyword evidence="2" id="KW-1185">Reference proteome</keyword>
<reference evidence="1 2" key="1">
    <citation type="submission" date="2019-02" db="EMBL/GenBank/DDBJ databases">
        <title>Deep-cultivation of Planctomycetes and their phenomic and genomic characterization uncovers novel biology.</title>
        <authorList>
            <person name="Wiegand S."/>
            <person name="Jogler M."/>
            <person name="Boedeker C."/>
            <person name="Pinto D."/>
            <person name="Vollmers J."/>
            <person name="Rivas-Marin E."/>
            <person name="Kohn T."/>
            <person name="Peeters S.H."/>
            <person name="Heuer A."/>
            <person name="Rast P."/>
            <person name="Oberbeckmann S."/>
            <person name="Bunk B."/>
            <person name="Jeske O."/>
            <person name="Meyerdierks A."/>
            <person name="Storesund J.E."/>
            <person name="Kallscheuer N."/>
            <person name="Luecker S."/>
            <person name="Lage O.M."/>
            <person name="Pohl T."/>
            <person name="Merkel B.J."/>
            <person name="Hornburger P."/>
            <person name="Mueller R.-W."/>
            <person name="Bruemmer F."/>
            <person name="Labrenz M."/>
            <person name="Spormann A.M."/>
            <person name="Op den Camp H."/>
            <person name="Overmann J."/>
            <person name="Amann R."/>
            <person name="Jetten M.S.M."/>
            <person name="Mascher T."/>
            <person name="Medema M.H."/>
            <person name="Devos D.P."/>
            <person name="Kaster A.-K."/>
            <person name="Ovreas L."/>
            <person name="Rohde M."/>
            <person name="Galperin M.Y."/>
            <person name="Jogler C."/>
        </authorList>
    </citation>
    <scope>NUCLEOTIDE SEQUENCE [LARGE SCALE GENOMIC DNA]</scope>
    <source>
        <strain evidence="1 2">Pan189</strain>
    </source>
</reference>
<name>A0A517QWX9_9PLAN</name>
<organism evidence="1 2">
    <name type="scientific">Stratiformator vulcanicus</name>
    <dbReference type="NCBI Taxonomy" id="2527980"/>
    <lineage>
        <taxon>Bacteria</taxon>
        <taxon>Pseudomonadati</taxon>
        <taxon>Planctomycetota</taxon>
        <taxon>Planctomycetia</taxon>
        <taxon>Planctomycetales</taxon>
        <taxon>Planctomycetaceae</taxon>
        <taxon>Stratiformator</taxon>
    </lineage>
</organism>
<dbReference type="Proteomes" id="UP000317318">
    <property type="component" value="Chromosome"/>
</dbReference>
<dbReference type="EMBL" id="CP036268">
    <property type="protein sequence ID" value="QDT36104.1"/>
    <property type="molecule type" value="Genomic_DNA"/>
</dbReference>
<evidence type="ECO:0000313" key="2">
    <source>
        <dbReference type="Proteomes" id="UP000317318"/>
    </source>
</evidence>
<dbReference type="KEGG" id="svp:Pan189_04590"/>
<dbReference type="RefSeq" id="WP_145362334.1">
    <property type="nucleotide sequence ID" value="NZ_CP036268.1"/>
</dbReference>
<evidence type="ECO:0000313" key="1">
    <source>
        <dbReference type="EMBL" id="QDT36104.1"/>
    </source>
</evidence>
<dbReference type="OrthoDB" id="290714at2"/>
<sequence>MLVVTATVSRNRTGRGDPAEMLRDHRRAFVREVARQVLERTISRHPVDTARSRAAWVKGLLELGGTLPPGWQGSNAEGRAVEEGLAAGEVHEFDDGDLTEIEIINGVPYVGHLEYGTANAPEFAMVRGALAEVVGSIS</sequence>
<protein>
    <submittedName>
        <fullName evidence="1">Uncharacterized protein</fullName>
    </submittedName>
</protein>
<gene>
    <name evidence="1" type="ORF">Pan189_04590</name>
</gene>